<dbReference type="RefSeq" id="WP_013279271.1">
    <property type="nucleotide sequence ID" value="NC_014378.1"/>
</dbReference>
<evidence type="ECO:0000256" key="2">
    <source>
        <dbReference type="ARBA" id="ARBA00022490"/>
    </source>
</evidence>
<keyword evidence="4 10" id="KW-0479">Metal-binding</keyword>
<feature type="binding site" evidence="10">
    <location>
        <position position="463"/>
    </location>
    <ligand>
        <name>(6S)-5-formyl-5,6,7,8-tetrahydrofolate</name>
        <dbReference type="ChEBI" id="CHEBI:57457"/>
    </ligand>
</feature>
<evidence type="ECO:0000259" key="12">
    <source>
        <dbReference type="PROSITE" id="PS51709"/>
    </source>
</evidence>
<comment type="similarity">
    <text evidence="1 10 11">Belongs to the TRAFAC class TrmE-Era-EngA-EngB-Septin-like GTPase superfamily. TrmE GTPase family.</text>
</comment>
<keyword evidence="14" id="KW-1185">Reference proteome</keyword>
<comment type="function">
    <text evidence="10">Exhibits a very high intrinsic GTPase hydrolysis rate. Involved in the addition of a carboxymethylaminomethyl (cmnm) group at the wobble position (U34) of certain tRNAs, forming tRNA-cmnm(5)s(2)U34.</text>
</comment>
<dbReference type="InterPro" id="IPR006073">
    <property type="entry name" value="GTP-bd"/>
</dbReference>
<dbReference type="InterPro" id="IPR027417">
    <property type="entry name" value="P-loop_NTPase"/>
</dbReference>
<dbReference type="InterPro" id="IPR005225">
    <property type="entry name" value="Small_GTP-bd"/>
</dbReference>
<dbReference type="Pfam" id="PF10396">
    <property type="entry name" value="TrmE_N"/>
    <property type="match status" value="1"/>
</dbReference>
<dbReference type="KEGG" id="aar:Acear_2349"/>
<evidence type="ECO:0000256" key="10">
    <source>
        <dbReference type="HAMAP-Rule" id="MF_00379"/>
    </source>
</evidence>
<feature type="binding site" evidence="10">
    <location>
        <position position="129"/>
    </location>
    <ligand>
        <name>(6S)-5-formyl-5,6,7,8-tetrahydrofolate</name>
        <dbReference type="ChEBI" id="CHEBI:57457"/>
    </ligand>
</feature>
<keyword evidence="9 10" id="KW-0342">GTP-binding</keyword>
<dbReference type="Proteomes" id="UP000001661">
    <property type="component" value="Chromosome"/>
</dbReference>
<evidence type="ECO:0000256" key="4">
    <source>
        <dbReference type="ARBA" id="ARBA00022723"/>
    </source>
</evidence>
<dbReference type="EC" id="3.6.-.-" evidence="10"/>
<keyword evidence="2 10" id="KW-0963">Cytoplasm</keyword>
<dbReference type="InterPro" id="IPR027266">
    <property type="entry name" value="TrmE/GcvT-like"/>
</dbReference>
<feature type="binding site" evidence="10">
    <location>
        <position position="23"/>
    </location>
    <ligand>
        <name>(6S)-5-formyl-5,6,7,8-tetrahydrofolate</name>
        <dbReference type="ChEBI" id="CHEBI:57457"/>
    </ligand>
</feature>
<dbReference type="NCBIfam" id="NF003661">
    <property type="entry name" value="PRK05291.1-3"/>
    <property type="match status" value="1"/>
</dbReference>
<organism evidence="13 14">
    <name type="scientific">Acetohalobium arabaticum (strain ATCC 49924 / DSM 5501 / Z-7288)</name>
    <dbReference type="NCBI Taxonomy" id="574087"/>
    <lineage>
        <taxon>Bacteria</taxon>
        <taxon>Bacillati</taxon>
        <taxon>Bacillota</taxon>
        <taxon>Clostridia</taxon>
        <taxon>Halanaerobiales</taxon>
        <taxon>Halobacteroidaceae</taxon>
        <taxon>Acetohalobium</taxon>
    </lineage>
</organism>
<dbReference type="GO" id="GO:0005829">
    <property type="term" value="C:cytosol"/>
    <property type="evidence" value="ECO:0007669"/>
    <property type="project" value="TreeGrafter"/>
</dbReference>
<dbReference type="GO" id="GO:0005525">
    <property type="term" value="F:GTP binding"/>
    <property type="evidence" value="ECO:0007669"/>
    <property type="project" value="UniProtKB-UniRule"/>
</dbReference>
<dbReference type="EMBL" id="CP002105">
    <property type="protein sequence ID" value="ADL13830.1"/>
    <property type="molecule type" value="Genomic_DNA"/>
</dbReference>
<evidence type="ECO:0000256" key="9">
    <source>
        <dbReference type="ARBA" id="ARBA00023134"/>
    </source>
</evidence>
<feature type="binding site" evidence="10">
    <location>
        <position position="239"/>
    </location>
    <ligand>
        <name>Mg(2+)</name>
        <dbReference type="ChEBI" id="CHEBI:18420"/>
    </ligand>
</feature>
<dbReference type="GO" id="GO:0042802">
    <property type="term" value="F:identical protein binding"/>
    <property type="evidence" value="ECO:0007669"/>
    <property type="project" value="UniProtKB-ARBA"/>
</dbReference>
<dbReference type="CDD" id="cd04164">
    <property type="entry name" value="trmE"/>
    <property type="match status" value="1"/>
</dbReference>
<dbReference type="NCBIfam" id="TIGR00450">
    <property type="entry name" value="mnmE_trmE_thdF"/>
    <property type="match status" value="1"/>
</dbReference>
<dbReference type="InterPro" id="IPR031168">
    <property type="entry name" value="G_TrmE"/>
</dbReference>
<dbReference type="GO" id="GO:0030488">
    <property type="term" value="P:tRNA methylation"/>
    <property type="evidence" value="ECO:0007669"/>
    <property type="project" value="TreeGrafter"/>
</dbReference>
<dbReference type="STRING" id="574087.Acear_2349"/>
<dbReference type="eggNOG" id="COG0486">
    <property type="taxonomic scope" value="Bacteria"/>
</dbReference>
<dbReference type="InterPro" id="IPR025867">
    <property type="entry name" value="MnmE_helical"/>
</dbReference>
<dbReference type="FunFam" id="3.30.1360.120:FF:000003">
    <property type="entry name" value="tRNA modification GTPase MnmE"/>
    <property type="match status" value="1"/>
</dbReference>
<evidence type="ECO:0000313" key="13">
    <source>
        <dbReference type="EMBL" id="ADL13830.1"/>
    </source>
</evidence>
<dbReference type="NCBIfam" id="TIGR00231">
    <property type="entry name" value="small_GTP"/>
    <property type="match status" value="1"/>
</dbReference>
<evidence type="ECO:0000256" key="1">
    <source>
        <dbReference type="ARBA" id="ARBA00011043"/>
    </source>
</evidence>
<dbReference type="FunFam" id="3.40.50.300:FF:000494">
    <property type="entry name" value="tRNA modification GTPase MnmE"/>
    <property type="match status" value="1"/>
</dbReference>
<dbReference type="OrthoDB" id="9805918at2"/>
<dbReference type="PRINTS" id="PR00449">
    <property type="entry name" value="RASTRNSFRMNG"/>
</dbReference>
<dbReference type="CDD" id="cd14858">
    <property type="entry name" value="TrmE_N"/>
    <property type="match status" value="1"/>
</dbReference>
<dbReference type="InterPro" id="IPR027368">
    <property type="entry name" value="MnmE_dom2"/>
</dbReference>
<dbReference type="InterPro" id="IPR004520">
    <property type="entry name" value="GTPase_MnmE"/>
</dbReference>
<feature type="binding site" evidence="10">
    <location>
        <position position="90"/>
    </location>
    <ligand>
        <name>(6S)-5-formyl-5,6,7,8-tetrahydrofolate</name>
        <dbReference type="ChEBI" id="CHEBI:57457"/>
    </ligand>
</feature>
<proteinExistence type="inferred from homology"/>
<comment type="caution">
    <text evidence="10">Lacks conserved residue(s) required for the propagation of feature annotation.</text>
</comment>
<dbReference type="PANTHER" id="PTHR42714">
    <property type="entry name" value="TRNA MODIFICATION GTPASE GTPBP3"/>
    <property type="match status" value="1"/>
</dbReference>
<feature type="binding site" evidence="10">
    <location>
        <position position="256"/>
    </location>
    <ligand>
        <name>K(+)</name>
        <dbReference type="ChEBI" id="CHEBI:29103"/>
    </ligand>
</feature>
<dbReference type="SUPFAM" id="SSF52540">
    <property type="entry name" value="P-loop containing nucleoside triphosphate hydrolases"/>
    <property type="match status" value="1"/>
</dbReference>
<feature type="binding site" evidence="10">
    <location>
        <position position="235"/>
    </location>
    <ligand>
        <name>K(+)</name>
        <dbReference type="ChEBI" id="CHEBI:29103"/>
    </ligand>
</feature>
<feature type="binding site" evidence="10">
    <location>
        <begin position="235"/>
        <end position="240"/>
    </location>
    <ligand>
        <name>GTP</name>
        <dbReference type="ChEBI" id="CHEBI:37565"/>
    </ligand>
</feature>
<dbReference type="Gene3D" id="1.20.120.430">
    <property type="entry name" value="tRNA modification GTPase MnmE domain 2"/>
    <property type="match status" value="1"/>
</dbReference>
<sequence length="463" mass="51001">MYIKDTIAAISTAVGEGGIGIVRISGPEAIEIADKIFKSYQQPDKKLNKVDTYTAHYGHIIKPETEQVLDEVISLVMKAPKTYTKEDVVEINCHGGMVPLQKILELVLDVGARLADPGEFTKRAFLNGRIDLSQAEAIMDVINSQTEAGLEAAMDQLEGGLSDQINNISQKILRLLANLEASIDFPEDEIEDFNSEELEKRVIEILSEIEDLLATSKQGRIVKEGIQTAIIGKPNVGKSSLLNALLRENRAIVTEVPGTTRDVIEEVINIDGIPLKIIDTAGIREAENEVEKIGIEKSEKFLKRADLVLLVLDAHCGITDEDRKIIGLAEGKDTIIVVNKTDLEPKLAVEELKEELDMEAVVETSATEGIGIKELEELISDMVFGGQIKSTDQTLITNLRHKEAIEDAYEDMNRVKETVEQDLPADFVTIDLKSALEKLGKITGDTVDEDIIDRIFADFCLGK</sequence>
<dbReference type="HOGENOM" id="CLU_019624_4_1_9"/>
<dbReference type="AlphaFoldDB" id="D9QUM9"/>
<comment type="cofactor">
    <cofactor evidence="10">
        <name>K(+)</name>
        <dbReference type="ChEBI" id="CHEBI:29103"/>
    </cofactor>
    <text evidence="10">Binds 1 potassium ion per subunit.</text>
</comment>
<comment type="subunit">
    <text evidence="10">Homodimer. Heterotetramer of two MnmE and two MnmG subunits.</text>
</comment>
<keyword evidence="6 10" id="KW-0378">Hydrolase</keyword>
<feature type="binding site" evidence="10">
    <location>
        <position position="254"/>
    </location>
    <ligand>
        <name>K(+)</name>
        <dbReference type="ChEBI" id="CHEBI:29103"/>
    </ligand>
</feature>
<evidence type="ECO:0000256" key="11">
    <source>
        <dbReference type="RuleBase" id="RU003313"/>
    </source>
</evidence>
<feature type="binding site" evidence="10">
    <location>
        <position position="259"/>
    </location>
    <ligand>
        <name>K(+)</name>
        <dbReference type="ChEBI" id="CHEBI:29103"/>
    </ligand>
</feature>
<keyword evidence="7 10" id="KW-0460">Magnesium</keyword>
<dbReference type="InterPro" id="IPR018948">
    <property type="entry name" value="GTP-bd_TrmE_N"/>
</dbReference>
<evidence type="ECO:0000313" key="14">
    <source>
        <dbReference type="Proteomes" id="UP000001661"/>
    </source>
</evidence>
<dbReference type="Gene3D" id="3.40.50.300">
    <property type="entry name" value="P-loop containing nucleotide triphosphate hydrolases"/>
    <property type="match status" value="1"/>
</dbReference>
<name>D9QUM9_ACEAZ</name>
<feature type="binding site" evidence="10">
    <location>
        <begin position="279"/>
        <end position="282"/>
    </location>
    <ligand>
        <name>GTP</name>
        <dbReference type="ChEBI" id="CHEBI:37565"/>
    </ligand>
</feature>
<evidence type="ECO:0000256" key="3">
    <source>
        <dbReference type="ARBA" id="ARBA00022694"/>
    </source>
</evidence>
<feature type="binding site" evidence="10">
    <location>
        <begin position="254"/>
        <end position="260"/>
    </location>
    <ligand>
        <name>GTP</name>
        <dbReference type="ChEBI" id="CHEBI:37565"/>
    </ligand>
</feature>
<evidence type="ECO:0000256" key="8">
    <source>
        <dbReference type="ARBA" id="ARBA00022958"/>
    </source>
</evidence>
<dbReference type="GO" id="GO:0003924">
    <property type="term" value="F:GTPase activity"/>
    <property type="evidence" value="ECO:0007669"/>
    <property type="project" value="UniProtKB-UniRule"/>
</dbReference>
<dbReference type="GO" id="GO:0002098">
    <property type="term" value="P:tRNA wobble uridine modification"/>
    <property type="evidence" value="ECO:0007669"/>
    <property type="project" value="TreeGrafter"/>
</dbReference>
<dbReference type="HAMAP" id="MF_00379">
    <property type="entry name" value="GTPase_MnmE"/>
    <property type="match status" value="1"/>
</dbReference>
<dbReference type="GO" id="GO:0046872">
    <property type="term" value="F:metal ion binding"/>
    <property type="evidence" value="ECO:0007669"/>
    <property type="project" value="UniProtKB-KW"/>
</dbReference>
<dbReference type="PANTHER" id="PTHR42714:SF2">
    <property type="entry name" value="TRNA MODIFICATION GTPASE GTPBP3, MITOCHONDRIAL"/>
    <property type="match status" value="1"/>
</dbReference>
<comment type="subcellular location">
    <subcellularLocation>
        <location evidence="10">Cytoplasm</location>
    </subcellularLocation>
</comment>
<dbReference type="PROSITE" id="PS51709">
    <property type="entry name" value="G_TRME"/>
    <property type="match status" value="1"/>
</dbReference>
<keyword evidence="3 10" id="KW-0819">tRNA processing</keyword>
<dbReference type="Pfam" id="PF12631">
    <property type="entry name" value="MnmE_helical"/>
    <property type="match status" value="1"/>
</dbReference>
<reference evidence="13 14" key="1">
    <citation type="journal article" date="2010" name="Stand. Genomic Sci.">
        <title>Complete genome sequence of Acetohalobium arabaticum type strain (Z-7288).</title>
        <authorList>
            <person name="Sikorski J."/>
            <person name="Lapidus A."/>
            <person name="Chertkov O."/>
            <person name="Lucas S."/>
            <person name="Copeland A."/>
            <person name="Glavina Del Rio T."/>
            <person name="Nolan M."/>
            <person name="Tice H."/>
            <person name="Cheng J.F."/>
            <person name="Han C."/>
            <person name="Brambilla E."/>
            <person name="Pitluck S."/>
            <person name="Liolios K."/>
            <person name="Ivanova N."/>
            <person name="Mavromatis K."/>
            <person name="Mikhailova N."/>
            <person name="Pati A."/>
            <person name="Bruce D."/>
            <person name="Detter C."/>
            <person name="Tapia R."/>
            <person name="Goodwin L."/>
            <person name="Chen A."/>
            <person name="Palaniappan K."/>
            <person name="Land M."/>
            <person name="Hauser L."/>
            <person name="Chang Y.J."/>
            <person name="Jeffries C.D."/>
            <person name="Rohde M."/>
            <person name="Goker M."/>
            <person name="Spring S."/>
            <person name="Woyke T."/>
            <person name="Bristow J."/>
            <person name="Eisen J.A."/>
            <person name="Markowitz V."/>
            <person name="Hugenholtz P."/>
            <person name="Kyrpides N.C."/>
            <person name="Klenk H.P."/>
        </authorList>
    </citation>
    <scope>NUCLEOTIDE SEQUENCE [LARGE SCALE GENOMIC DNA]</scope>
    <source>
        <strain evidence="14">ATCC 49924 / DSM 5501 / Z-7288</strain>
    </source>
</reference>
<feature type="domain" description="TrmE-type G" evidence="12">
    <location>
        <begin position="225"/>
        <end position="384"/>
    </location>
</feature>
<evidence type="ECO:0000256" key="7">
    <source>
        <dbReference type="ARBA" id="ARBA00022842"/>
    </source>
</evidence>
<keyword evidence="5 10" id="KW-0547">Nucleotide-binding</keyword>
<dbReference type="Gene3D" id="3.30.1360.120">
    <property type="entry name" value="Probable tRNA modification gtpase trme, domain 1"/>
    <property type="match status" value="1"/>
</dbReference>
<accession>D9QUM9</accession>
<dbReference type="Pfam" id="PF01926">
    <property type="entry name" value="MMR_HSR1"/>
    <property type="match status" value="1"/>
</dbReference>
<feature type="binding site" evidence="10">
    <location>
        <position position="260"/>
    </location>
    <ligand>
        <name>Mg(2+)</name>
        <dbReference type="ChEBI" id="CHEBI:18420"/>
    </ligand>
</feature>
<evidence type="ECO:0000256" key="5">
    <source>
        <dbReference type="ARBA" id="ARBA00022741"/>
    </source>
</evidence>
<protein>
    <recommendedName>
        <fullName evidence="10">tRNA modification GTPase MnmE</fullName>
        <ecNumber evidence="10">3.6.-.-</ecNumber>
    </recommendedName>
</protein>
<gene>
    <name evidence="10" type="primary">mnmE</name>
    <name evidence="10" type="synonym">trmE</name>
    <name evidence="13" type="ordered locus">Acear_2349</name>
</gene>
<keyword evidence="8 10" id="KW-0630">Potassium</keyword>
<evidence type="ECO:0000256" key="6">
    <source>
        <dbReference type="ARBA" id="ARBA00022801"/>
    </source>
</evidence>